<dbReference type="EMBL" id="BAABCK010000070">
    <property type="protein sequence ID" value="GAA3733719.1"/>
    <property type="molecule type" value="Genomic_DNA"/>
</dbReference>
<name>A0ABP7F9M5_9STAP</name>
<sequence length="89" mass="10498">MSMLELVYYTRDRCPLCDEGMEQIKLALSELRYSDVKMTAIDIDEDDALQEVYMMRVPVLCHKSQVIQEGIIDFVYVYDYLKEYLGTIK</sequence>
<organism evidence="1 2">
    <name type="scientific">Salinicoccus jeotgali</name>
    <dbReference type="NCBI Taxonomy" id="381634"/>
    <lineage>
        <taxon>Bacteria</taxon>
        <taxon>Bacillati</taxon>
        <taxon>Bacillota</taxon>
        <taxon>Bacilli</taxon>
        <taxon>Bacillales</taxon>
        <taxon>Staphylococcaceae</taxon>
        <taxon>Salinicoccus</taxon>
    </lineage>
</organism>
<evidence type="ECO:0000313" key="2">
    <source>
        <dbReference type="Proteomes" id="UP001500920"/>
    </source>
</evidence>
<comment type="caution">
    <text evidence="1">The sequence shown here is derived from an EMBL/GenBank/DDBJ whole genome shotgun (WGS) entry which is preliminary data.</text>
</comment>
<proteinExistence type="predicted"/>
<keyword evidence="2" id="KW-1185">Reference proteome</keyword>
<evidence type="ECO:0000313" key="1">
    <source>
        <dbReference type="EMBL" id="GAA3733719.1"/>
    </source>
</evidence>
<protein>
    <recommendedName>
        <fullName evidence="3">Glutaredoxin</fullName>
    </recommendedName>
</protein>
<dbReference type="InterPro" id="IPR008554">
    <property type="entry name" value="Glutaredoxin-like"/>
</dbReference>
<gene>
    <name evidence="1" type="ORF">GCM10022378_22400</name>
</gene>
<dbReference type="SUPFAM" id="SSF52833">
    <property type="entry name" value="Thioredoxin-like"/>
    <property type="match status" value="1"/>
</dbReference>
<reference evidence="2" key="1">
    <citation type="journal article" date="2019" name="Int. J. Syst. Evol. Microbiol.">
        <title>The Global Catalogue of Microorganisms (GCM) 10K type strain sequencing project: providing services to taxonomists for standard genome sequencing and annotation.</title>
        <authorList>
            <consortium name="The Broad Institute Genomics Platform"/>
            <consortium name="The Broad Institute Genome Sequencing Center for Infectious Disease"/>
            <person name="Wu L."/>
            <person name="Ma J."/>
        </authorList>
    </citation>
    <scope>NUCLEOTIDE SEQUENCE [LARGE SCALE GENOMIC DNA]</scope>
    <source>
        <strain evidence="2">JCM 16981</strain>
    </source>
</reference>
<dbReference type="Pfam" id="PF05768">
    <property type="entry name" value="Glrx-like"/>
    <property type="match status" value="1"/>
</dbReference>
<dbReference type="Gene3D" id="3.40.30.10">
    <property type="entry name" value="Glutaredoxin"/>
    <property type="match status" value="1"/>
</dbReference>
<dbReference type="InterPro" id="IPR036249">
    <property type="entry name" value="Thioredoxin-like_sf"/>
</dbReference>
<accession>A0ABP7F9M5</accession>
<evidence type="ECO:0008006" key="3">
    <source>
        <dbReference type="Google" id="ProtNLM"/>
    </source>
</evidence>
<dbReference type="Proteomes" id="UP001500920">
    <property type="component" value="Unassembled WGS sequence"/>
</dbReference>